<dbReference type="Pfam" id="PF12836">
    <property type="entry name" value="HHH_3"/>
    <property type="match status" value="1"/>
</dbReference>
<keyword evidence="3" id="KW-1185">Reference proteome</keyword>
<proteinExistence type="predicted"/>
<accession>A0AA96GK36</accession>
<dbReference type="KEGG" id="nneo:PQG83_19010"/>
<feature type="region of interest" description="Disordered" evidence="1">
    <location>
        <begin position="138"/>
        <end position="177"/>
    </location>
</feature>
<gene>
    <name evidence="2" type="ORF">PQG83_19010</name>
</gene>
<feature type="compositionally biased region" description="Low complexity" evidence="1">
    <location>
        <begin position="164"/>
        <end position="177"/>
    </location>
</feature>
<dbReference type="Proteomes" id="UP001302494">
    <property type="component" value="Chromosome"/>
</dbReference>
<dbReference type="EMBL" id="CP116968">
    <property type="protein sequence ID" value="WNM61810.1"/>
    <property type="molecule type" value="Genomic_DNA"/>
</dbReference>
<dbReference type="RefSeq" id="WP_312744394.1">
    <property type="nucleotide sequence ID" value="NZ_CP116968.1"/>
</dbReference>
<protein>
    <submittedName>
        <fullName evidence="2">Helix-hairpin-helix domain-containing protein</fullName>
    </submittedName>
</protein>
<organism evidence="2 3">
    <name type="scientific">Candidatus Nitrospira neomarina</name>
    <dbReference type="NCBI Taxonomy" id="3020899"/>
    <lineage>
        <taxon>Bacteria</taxon>
        <taxon>Pseudomonadati</taxon>
        <taxon>Nitrospirota</taxon>
        <taxon>Nitrospiria</taxon>
        <taxon>Nitrospirales</taxon>
        <taxon>Nitrospiraceae</taxon>
        <taxon>Nitrospira</taxon>
    </lineage>
</organism>
<dbReference type="SUPFAM" id="SSF81585">
    <property type="entry name" value="PsbU/PolX domain-like"/>
    <property type="match status" value="1"/>
</dbReference>
<evidence type="ECO:0000313" key="2">
    <source>
        <dbReference type="EMBL" id="WNM61810.1"/>
    </source>
</evidence>
<reference evidence="2 3" key="1">
    <citation type="submission" date="2023-01" db="EMBL/GenBank/DDBJ databases">
        <title>Cultivation and genomic characterization of new, ubiquitous marine nitrite-oxidizing bacteria from the Nitrospirales.</title>
        <authorList>
            <person name="Mueller A.J."/>
            <person name="Daebeler A."/>
            <person name="Herbold C.W."/>
            <person name="Kirkegaard R.H."/>
            <person name="Daims H."/>
        </authorList>
    </citation>
    <scope>NUCLEOTIDE SEQUENCE [LARGE SCALE GENOMIC DNA]</scope>
    <source>
        <strain evidence="2 3">DK</strain>
    </source>
</reference>
<dbReference type="AlphaFoldDB" id="A0AA96GK36"/>
<sequence>MNRWLVIAVVLLLGLPGCMVSKSKYEASVADMESAKAELEKSRMHQEALEEQIRNLKGLNEKVSTDLETMTTEVQRIKEGRKNEHTLLETRERELDQEKEQLTSKLRVVVDQYQKVKAQNKALKETVLRYQKELKDTRESSIGSTAGVMKSSEKPDMPKTEMAPSVNSSPIVSSKPPVPKIVTPPTLPKIGGDLVNINKAPVSDLVLTLGLTREVAEEVVSNRPYRLRGELVAKNIIPKTTFDEIKDRITASP</sequence>
<evidence type="ECO:0000313" key="3">
    <source>
        <dbReference type="Proteomes" id="UP001302494"/>
    </source>
</evidence>
<evidence type="ECO:0000256" key="1">
    <source>
        <dbReference type="SAM" id="MobiDB-lite"/>
    </source>
</evidence>
<name>A0AA96GK36_9BACT</name>